<evidence type="ECO:0000256" key="1">
    <source>
        <dbReference type="SAM" id="MobiDB-lite"/>
    </source>
</evidence>
<protein>
    <submittedName>
        <fullName evidence="2">Uncharacterized protein</fullName>
    </submittedName>
</protein>
<organism evidence="2 3">
    <name type="scientific">Stylonychia lemnae</name>
    <name type="common">Ciliate</name>
    <dbReference type="NCBI Taxonomy" id="5949"/>
    <lineage>
        <taxon>Eukaryota</taxon>
        <taxon>Sar</taxon>
        <taxon>Alveolata</taxon>
        <taxon>Ciliophora</taxon>
        <taxon>Intramacronucleata</taxon>
        <taxon>Spirotrichea</taxon>
        <taxon>Stichotrichia</taxon>
        <taxon>Sporadotrichida</taxon>
        <taxon>Oxytrichidae</taxon>
        <taxon>Stylonychinae</taxon>
        <taxon>Stylonychia</taxon>
    </lineage>
</organism>
<dbReference type="InParanoid" id="A0A078AV40"/>
<feature type="region of interest" description="Disordered" evidence="1">
    <location>
        <begin position="1"/>
        <end position="38"/>
    </location>
</feature>
<dbReference type="AlphaFoldDB" id="A0A078AV40"/>
<sequence length="441" mass="52485">MSDENLPSNLKSSTTEQSNSAKLNIQKQSPQKIQEQEKHYQNKMSAHRRILQLQELQTEQEAMIKRQHIERYFQISEELKKLADVKKLYEWPYIIQYFKSKQKLYLQFARVQQSIENEEFSQQYFSTLVRMILQESDQLIKEKNIISQIVICAADLFDLQYKIINNRMDPINFVLGQTKRRQHRRLNTDIFLNNNSKLIVKKDTDTQNSKNTIYSASYNLKNNNQKNTQENSHNYQPQQDEGRFDYNYKESQQISYPPVYFNDKEKVIHIDLSSTDDIFECENQEIQLRQSSIQNRQSFENLKSQKKHNQSQIRSNNANMNQSFDRQYLNQFIQQKENRGSIVTQTQSQQQQSDVRSISSKRSRQQRFSFNSSQILRNSTNKNMNSANKQTESNEKIKANSNQKSYIQPQSQIKDPSKKMLNFNPQSFDNRDIMHINKIDF</sequence>
<feature type="compositionally biased region" description="Low complexity" evidence="1">
    <location>
        <begin position="366"/>
        <end position="375"/>
    </location>
</feature>
<feature type="compositionally biased region" description="Polar residues" evidence="1">
    <location>
        <begin position="1"/>
        <end position="33"/>
    </location>
</feature>
<feature type="region of interest" description="Disordered" evidence="1">
    <location>
        <begin position="300"/>
        <end position="320"/>
    </location>
</feature>
<feature type="region of interest" description="Disordered" evidence="1">
    <location>
        <begin position="221"/>
        <end position="241"/>
    </location>
</feature>
<name>A0A078AV40_STYLE</name>
<accession>A0A078AV40</accession>
<reference evidence="2 3" key="1">
    <citation type="submission" date="2014-06" db="EMBL/GenBank/DDBJ databases">
        <authorList>
            <person name="Swart Estienne"/>
        </authorList>
    </citation>
    <scope>NUCLEOTIDE SEQUENCE [LARGE SCALE GENOMIC DNA]</scope>
    <source>
        <strain evidence="2 3">130c</strain>
    </source>
</reference>
<feature type="region of interest" description="Disordered" evidence="1">
    <location>
        <begin position="339"/>
        <end position="412"/>
    </location>
</feature>
<proteinExistence type="predicted"/>
<evidence type="ECO:0000313" key="3">
    <source>
        <dbReference type="Proteomes" id="UP000039865"/>
    </source>
</evidence>
<evidence type="ECO:0000313" key="2">
    <source>
        <dbReference type="EMBL" id="CDW86265.1"/>
    </source>
</evidence>
<feature type="compositionally biased region" description="Low complexity" evidence="1">
    <location>
        <begin position="341"/>
        <end position="358"/>
    </location>
</feature>
<feature type="compositionally biased region" description="Polar residues" evidence="1">
    <location>
        <begin position="399"/>
        <end position="412"/>
    </location>
</feature>
<feature type="compositionally biased region" description="Polar residues" evidence="1">
    <location>
        <begin position="221"/>
        <end position="239"/>
    </location>
</feature>
<gene>
    <name evidence="2" type="primary">Contig8677.g9272</name>
    <name evidence="2" type="ORF">STYLEM_15358</name>
</gene>
<feature type="compositionally biased region" description="Polar residues" evidence="1">
    <location>
        <begin position="310"/>
        <end position="320"/>
    </location>
</feature>
<dbReference type="EMBL" id="CCKQ01014497">
    <property type="protein sequence ID" value="CDW86265.1"/>
    <property type="molecule type" value="Genomic_DNA"/>
</dbReference>
<dbReference type="Proteomes" id="UP000039865">
    <property type="component" value="Unassembled WGS sequence"/>
</dbReference>
<feature type="compositionally biased region" description="Polar residues" evidence="1">
    <location>
        <begin position="376"/>
        <end position="391"/>
    </location>
</feature>
<keyword evidence="3" id="KW-1185">Reference proteome</keyword>